<accession>A0AAD5UNS7</accession>
<comment type="caution">
    <text evidence="1">The sequence shown here is derived from an EMBL/GenBank/DDBJ whole genome shotgun (WGS) entry which is preliminary data.</text>
</comment>
<reference evidence="1" key="1">
    <citation type="submission" date="2022-07" db="EMBL/GenBank/DDBJ databases">
        <title>Genome Sequence of Physisporinus lineatus.</title>
        <authorList>
            <person name="Buettner E."/>
        </authorList>
    </citation>
    <scope>NUCLEOTIDE SEQUENCE</scope>
    <source>
        <strain evidence="1">VT162</strain>
    </source>
</reference>
<name>A0AAD5UNS7_9APHY</name>
<dbReference type="AlphaFoldDB" id="A0AAD5UNS7"/>
<dbReference type="Pfam" id="PF14223">
    <property type="entry name" value="Retrotran_gag_2"/>
    <property type="match status" value="1"/>
</dbReference>
<evidence type="ECO:0000313" key="2">
    <source>
        <dbReference type="Proteomes" id="UP001212997"/>
    </source>
</evidence>
<keyword evidence="2" id="KW-1185">Reference proteome</keyword>
<dbReference type="EMBL" id="JANAWD010001386">
    <property type="protein sequence ID" value="KAJ3473453.1"/>
    <property type="molecule type" value="Genomic_DNA"/>
</dbReference>
<proteinExistence type="predicted"/>
<gene>
    <name evidence="1" type="ORF">NLI96_g12992</name>
</gene>
<organism evidence="1 2">
    <name type="scientific">Meripilus lineatus</name>
    <dbReference type="NCBI Taxonomy" id="2056292"/>
    <lineage>
        <taxon>Eukaryota</taxon>
        <taxon>Fungi</taxon>
        <taxon>Dikarya</taxon>
        <taxon>Basidiomycota</taxon>
        <taxon>Agaricomycotina</taxon>
        <taxon>Agaricomycetes</taxon>
        <taxon>Polyporales</taxon>
        <taxon>Meripilaceae</taxon>
        <taxon>Meripilus</taxon>
    </lineage>
</organism>
<dbReference type="Proteomes" id="UP001212997">
    <property type="component" value="Unassembled WGS sequence"/>
</dbReference>
<sequence>MSDSIALSKFKPLSSFNYTTWAGVGSLVEGKPTTDKSSATLAWSIKAGKAAGELYLALEPDQRTHIVGLEDDPVAIWKKLEAVHLQKCPGSRFLSYDHFFSIQKKEDETLTSLMTRIDEAIIQVKNLHPDKFSLDDLDQELVSYGQAGEVQASGVFHR</sequence>
<protein>
    <submittedName>
        <fullName evidence="1">Uncharacterized protein</fullName>
    </submittedName>
</protein>
<evidence type="ECO:0000313" key="1">
    <source>
        <dbReference type="EMBL" id="KAJ3473453.1"/>
    </source>
</evidence>